<evidence type="ECO:0000313" key="3">
    <source>
        <dbReference type="Proteomes" id="UP000664859"/>
    </source>
</evidence>
<feature type="non-terminal residue" evidence="2">
    <location>
        <position position="165"/>
    </location>
</feature>
<proteinExistence type="predicted"/>
<dbReference type="InterPro" id="IPR051218">
    <property type="entry name" value="Sec_MonoDiacylglyc_Lipase"/>
</dbReference>
<keyword evidence="3" id="KW-1185">Reference proteome</keyword>
<dbReference type="Pfam" id="PF01764">
    <property type="entry name" value="Lipase_3"/>
    <property type="match status" value="1"/>
</dbReference>
<dbReference type="PANTHER" id="PTHR45856">
    <property type="entry name" value="ALPHA/BETA-HYDROLASES SUPERFAMILY PROTEIN"/>
    <property type="match status" value="1"/>
</dbReference>
<dbReference type="GO" id="GO:0006629">
    <property type="term" value="P:lipid metabolic process"/>
    <property type="evidence" value="ECO:0007669"/>
    <property type="project" value="InterPro"/>
</dbReference>
<comment type="caution">
    <text evidence="2">The sequence shown here is derived from an EMBL/GenBank/DDBJ whole genome shotgun (WGS) entry which is preliminary data.</text>
</comment>
<accession>A0A836C9M9</accession>
<evidence type="ECO:0000313" key="2">
    <source>
        <dbReference type="EMBL" id="KAG5176456.1"/>
    </source>
</evidence>
<protein>
    <submittedName>
        <fullName evidence="2">Alpha/Beta hydrolase protein</fullName>
    </submittedName>
</protein>
<dbReference type="EMBL" id="JAFCMP010000536">
    <property type="protein sequence ID" value="KAG5176456.1"/>
    <property type="molecule type" value="Genomic_DNA"/>
</dbReference>
<dbReference type="Proteomes" id="UP000664859">
    <property type="component" value="Unassembled WGS sequence"/>
</dbReference>
<organism evidence="2 3">
    <name type="scientific">Tribonema minus</name>
    <dbReference type="NCBI Taxonomy" id="303371"/>
    <lineage>
        <taxon>Eukaryota</taxon>
        <taxon>Sar</taxon>
        <taxon>Stramenopiles</taxon>
        <taxon>Ochrophyta</taxon>
        <taxon>PX clade</taxon>
        <taxon>Xanthophyceae</taxon>
        <taxon>Tribonematales</taxon>
        <taxon>Tribonemataceae</taxon>
        <taxon>Tribonema</taxon>
    </lineage>
</organism>
<evidence type="ECO:0000259" key="1">
    <source>
        <dbReference type="Pfam" id="PF01764"/>
    </source>
</evidence>
<feature type="non-terminal residue" evidence="2">
    <location>
        <position position="1"/>
    </location>
</feature>
<dbReference type="AlphaFoldDB" id="A0A836C9M9"/>
<reference evidence="2" key="1">
    <citation type="submission" date="2021-02" db="EMBL/GenBank/DDBJ databases">
        <title>First Annotated Genome of the Yellow-green Alga Tribonema minus.</title>
        <authorList>
            <person name="Mahan K.M."/>
        </authorList>
    </citation>
    <scope>NUCLEOTIDE SEQUENCE</scope>
    <source>
        <strain evidence="2">UTEX B ZZ1240</strain>
    </source>
</reference>
<feature type="domain" description="Fungal lipase-type" evidence="1">
    <location>
        <begin position="12"/>
        <end position="159"/>
    </location>
</feature>
<gene>
    <name evidence="2" type="ORF">JKP88DRAFT_335142</name>
</gene>
<dbReference type="PANTHER" id="PTHR45856:SF24">
    <property type="entry name" value="FUNGAL LIPASE-LIKE DOMAIN-CONTAINING PROTEIN"/>
    <property type="match status" value="1"/>
</dbReference>
<sequence length="165" mass="18106">VATNNETSTILVAFRGSASNRDWFSNLVASDLSPVRPRLSAPGWADTDEADDFKANSGVQEDFQSVVIEELNSCVSAYLSEGFSKVIVTGHSRGGAHATHFTLLLVGNGLVQPPDITLITFNSCRVFNAALAKQFNKHLKMRYTRIVQEGDVVPHLPLKKYGYKH</sequence>
<name>A0A836C9M9_9STRA</name>
<keyword evidence="2" id="KW-0378">Hydrolase</keyword>
<dbReference type="SUPFAM" id="SSF53474">
    <property type="entry name" value="alpha/beta-Hydrolases"/>
    <property type="match status" value="1"/>
</dbReference>
<dbReference type="CDD" id="cd00519">
    <property type="entry name" value="Lipase_3"/>
    <property type="match status" value="1"/>
</dbReference>
<dbReference type="InterPro" id="IPR002921">
    <property type="entry name" value="Fungal_lipase-type"/>
</dbReference>
<dbReference type="Gene3D" id="3.40.50.1820">
    <property type="entry name" value="alpha/beta hydrolase"/>
    <property type="match status" value="1"/>
</dbReference>
<dbReference type="OrthoDB" id="426718at2759"/>
<dbReference type="InterPro" id="IPR029058">
    <property type="entry name" value="AB_hydrolase_fold"/>
</dbReference>
<dbReference type="GO" id="GO:0016787">
    <property type="term" value="F:hydrolase activity"/>
    <property type="evidence" value="ECO:0007669"/>
    <property type="project" value="UniProtKB-KW"/>
</dbReference>